<keyword evidence="3" id="KW-1185">Reference proteome</keyword>
<dbReference type="InterPro" id="IPR011009">
    <property type="entry name" value="Kinase-like_dom_sf"/>
</dbReference>
<evidence type="ECO:0000259" key="1">
    <source>
        <dbReference type="Pfam" id="PF01636"/>
    </source>
</evidence>
<dbReference type="Pfam" id="PF01636">
    <property type="entry name" value="APH"/>
    <property type="match status" value="1"/>
</dbReference>
<organism evidence="2 3">
    <name type="scientific">Kitasatospora kazusensis</name>
    <dbReference type="NCBI Taxonomy" id="407974"/>
    <lineage>
        <taxon>Bacteria</taxon>
        <taxon>Bacillati</taxon>
        <taxon>Actinomycetota</taxon>
        <taxon>Actinomycetes</taxon>
        <taxon>Kitasatosporales</taxon>
        <taxon>Streptomycetaceae</taxon>
        <taxon>Kitasatospora</taxon>
    </lineage>
</organism>
<dbReference type="EMBL" id="BAAANT010000007">
    <property type="protein sequence ID" value="GAA2136793.1"/>
    <property type="molecule type" value="Genomic_DNA"/>
</dbReference>
<gene>
    <name evidence="2" type="ORF">GCM10009760_16560</name>
</gene>
<proteinExistence type="predicted"/>
<dbReference type="Gene3D" id="3.90.1200.10">
    <property type="match status" value="1"/>
</dbReference>
<evidence type="ECO:0000313" key="2">
    <source>
        <dbReference type="EMBL" id="GAA2136793.1"/>
    </source>
</evidence>
<name>A0ABN2Z4Q5_9ACTN</name>
<protein>
    <recommendedName>
        <fullName evidence="1">Aminoglycoside phosphotransferase domain-containing protein</fullName>
    </recommendedName>
</protein>
<sequence>MVQALEKALGASVKAFIQIPASPGSERCGTLELDDGRRLHLTVVSWRSPDYRSLRWESQIASLVAAVGPRLVAEVRSQQMRLLVHEHVPGRAVDLSYGSQDLPLVGAWLRRAAQEPVAEPVDGIGDAAGWFGPARFSGWSTLSDLPPGYVADSEGQLMHRLVALQEQAHGVLRGGHLVHGGLHPGNLLRDGDRIAAVGWHRSRFGPPWLDTALMIPRLIAAGHHPDDAERWGREHGALDDASDSDITAVAVAVAGQAVHRDIYSFERTPRASELPASAALAWMRSRLHTAAECRHLPGRTTGGGAW</sequence>
<dbReference type="InterPro" id="IPR002575">
    <property type="entry name" value="Aminoglycoside_PTrfase"/>
</dbReference>
<feature type="domain" description="Aminoglycoside phosphotransferase" evidence="1">
    <location>
        <begin position="49"/>
        <end position="220"/>
    </location>
</feature>
<accession>A0ABN2Z4Q5</accession>
<dbReference type="Proteomes" id="UP001422759">
    <property type="component" value="Unassembled WGS sequence"/>
</dbReference>
<dbReference type="SUPFAM" id="SSF56112">
    <property type="entry name" value="Protein kinase-like (PK-like)"/>
    <property type="match status" value="1"/>
</dbReference>
<reference evidence="2 3" key="1">
    <citation type="journal article" date="2019" name="Int. J. Syst. Evol. Microbiol.">
        <title>The Global Catalogue of Microorganisms (GCM) 10K type strain sequencing project: providing services to taxonomists for standard genome sequencing and annotation.</title>
        <authorList>
            <consortium name="The Broad Institute Genomics Platform"/>
            <consortium name="The Broad Institute Genome Sequencing Center for Infectious Disease"/>
            <person name="Wu L."/>
            <person name="Ma J."/>
        </authorList>
    </citation>
    <scope>NUCLEOTIDE SEQUENCE [LARGE SCALE GENOMIC DNA]</scope>
    <source>
        <strain evidence="2 3">JCM 14560</strain>
    </source>
</reference>
<comment type="caution">
    <text evidence="2">The sequence shown here is derived from an EMBL/GenBank/DDBJ whole genome shotgun (WGS) entry which is preliminary data.</text>
</comment>
<evidence type="ECO:0000313" key="3">
    <source>
        <dbReference type="Proteomes" id="UP001422759"/>
    </source>
</evidence>